<proteinExistence type="predicted"/>
<evidence type="ECO:0000313" key="2">
    <source>
        <dbReference type="Proteomes" id="UP000295763"/>
    </source>
</evidence>
<protein>
    <submittedName>
        <fullName evidence="1">Uncharacterized protein</fullName>
    </submittedName>
</protein>
<evidence type="ECO:0000313" key="1">
    <source>
        <dbReference type="EMBL" id="TCP95332.1"/>
    </source>
</evidence>
<reference evidence="1 2" key="1">
    <citation type="submission" date="2019-03" db="EMBL/GenBank/DDBJ databases">
        <title>Genomic Encyclopedia of Type Strains, Phase IV (KMG-IV): sequencing the most valuable type-strain genomes for metagenomic binning, comparative biology and taxonomic classification.</title>
        <authorList>
            <person name="Goeker M."/>
        </authorList>
    </citation>
    <scope>NUCLEOTIDE SEQUENCE [LARGE SCALE GENOMIC DNA]</scope>
    <source>
        <strain evidence="1 2">DSM 28404</strain>
    </source>
</reference>
<organism evidence="1 2">
    <name type="scientific">Cricetibacter osteomyelitidis</name>
    <dbReference type="NCBI Taxonomy" id="1521931"/>
    <lineage>
        <taxon>Bacteria</taxon>
        <taxon>Pseudomonadati</taxon>
        <taxon>Pseudomonadota</taxon>
        <taxon>Gammaproteobacteria</taxon>
        <taxon>Pasteurellales</taxon>
        <taxon>Pasteurellaceae</taxon>
        <taxon>Cricetibacter</taxon>
    </lineage>
</organism>
<gene>
    <name evidence="1" type="ORF">EDC44_10923</name>
</gene>
<accession>A0A4R2TKE5</accession>
<keyword evidence="2" id="KW-1185">Reference proteome</keyword>
<comment type="caution">
    <text evidence="1">The sequence shown here is derived from an EMBL/GenBank/DDBJ whole genome shotgun (WGS) entry which is preliminary data.</text>
</comment>
<dbReference type="Proteomes" id="UP000295763">
    <property type="component" value="Unassembled WGS sequence"/>
</dbReference>
<dbReference type="AlphaFoldDB" id="A0A4R2TKE5"/>
<dbReference type="EMBL" id="SLYB01000009">
    <property type="protein sequence ID" value="TCP95332.1"/>
    <property type="molecule type" value="Genomic_DNA"/>
</dbReference>
<sequence length="89" mass="10236">MIYLFLCCNRNAATYQEDVLLIQGNDNQTESDVIRTLTAEHRYYLTLARYSNNDLTAARNKLARLANRIKNYAYQLSENCLSVKGVLNV</sequence>
<name>A0A4R2TKE5_9PAST</name>